<proteinExistence type="predicted"/>
<evidence type="ECO:0000313" key="1">
    <source>
        <dbReference type="EMBL" id="WOL13600.1"/>
    </source>
</evidence>
<dbReference type="AlphaFoldDB" id="A0AAQ3KRW2"/>
<sequence>MASKRKNATIYENYATMAVNFVRTSSLALAKLTLGRGSRPPPPRIDAAAAATEMPAMVVLHQAVEPERHITKYLMEPDAGGATTIDDSATEYIRKIRETIRKEHNGQPSLTLIPPPPPNPMHKYAFR</sequence>
<protein>
    <submittedName>
        <fullName evidence="1">Uncharacterized protein</fullName>
    </submittedName>
</protein>
<reference evidence="1 2" key="1">
    <citation type="submission" date="2023-10" db="EMBL/GenBank/DDBJ databases">
        <title>Chromosome-scale genome assembly provides insights into flower coloration mechanisms of Canna indica.</title>
        <authorList>
            <person name="Li C."/>
        </authorList>
    </citation>
    <scope>NUCLEOTIDE SEQUENCE [LARGE SCALE GENOMIC DNA]</scope>
    <source>
        <tissue evidence="1">Flower</tissue>
    </source>
</reference>
<keyword evidence="2" id="KW-1185">Reference proteome</keyword>
<organism evidence="1 2">
    <name type="scientific">Canna indica</name>
    <name type="common">Indian-shot</name>
    <dbReference type="NCBI Taxonomy" id="4628"/>
    <lineage>
        <taxon>Eukaryota</taxon>
        <taxon>Viridiplantae</taxon>
        <taxon>Streptophyta</taxon>
        <taxon>Embryophyta</taxon>
        <taxon>Tracheophyta</taxon>
        <taxon>Spermatophyta</taxon>
        <taxon>Magnoliopsida</taxon>
        <taxon>Liliopsida</taxon>
        <taxon>Zingiberales</taxon>
        <taxon>Cannaceae</taxon>
        <taxon>Canna</taxon>
    </lineage>
</organism>
<gene>
    <name evidence="1" type="ORF">Cni_G22370</name>
</gene>
<dbReference type="Proteomes" id="UP001327560">
    <property type="component" value="Chromosome 7"/>
</dbReference>
<accession>A0AAQ3KRW2</accession>
<dbReference type="EMBL" id="CP136896">
    <property type="protein sequence ID" value="WOL13600.1"/>
    <property type="molecule type" value="Genomic_DNA"/>
</dbReference>
<name>A0AAQ3KRW2_9LILI</name>
<evidence type="ECO:0000313" key="2">
    <source>
        <dbReference type="Proteomes" id="UP001327560"/>
    </source>
</evidence>